<evidence type="ECO:0000313" key="2">
    <source>
        <dbReference type="RefSeq" id="XP_045148641.1"/>
    </source>
</evidence>
<organism evidence="1 2">
    <name type="scientific">Echinops telfairi</name>
    <name type="common">Lesser hedgehog tenrec</name>
    <dbReference type="NCBI Taxonomy" id="9371"/>
    <lineage>
        <taxon>Eukaryota</taxon>
        <taxon>Metazoa</taxon>
        <taxon>Chordata</taxon>
        <taxon>Craniata</taxon>
        <taxon>Vertebrata</taxon>
        <taxon>Euteleostomi</taxon>
        <taxon>Mammalia</taxon>
        <taxon>Eutheria</taxon>
        <taxon>Afrotheria</taxon>
        <taxon>Tenrecidae</taxon>
        <taxon>Tenrecinae</taxon>
        <taxon>Echinops</taxon>
    </lineage>
</organism>
<accession>A0AC55DA68</accession>
<protein>
    <submittedName>
        <fullName evidence="2">Uncharacterized protein LOC101644532</fullName>
    </submittedName>
</protein>
<gene>
    <name evidence="2" type="primary">LOC101644532</name>
</gene>
<name>A0AC55DA68_ECHTE</name>
<evidence type="ECO:0000313" key="1">
    <source>
        <dbReference type="Proteomes" id="UP000694863"/>
    </source>
</evidence>
<proteinExistence type="predicted"/>
<sequence>MRLSAPVPPRYLCLCSRRRRSLRRPQQSQPRKTGHLGVTGSPDSWAPGSHRSGRSLAPHAHPPAPPGRGAGRGTPEGLVGQRCRRRHLRGSHQVSARTALPALNLHGPGFLTCETEVAVVQTPQAAGKIHLVALHPGGLLVTLPSVQSRACQATNGGPRLFSVITEGLLKWAVDHGGDGWVVEENRTPVPGAPAQTCFVSSFSWCHKRQVVNLKEEGFWPELLDSGRIEIVISDWWGARHDCGCQYKLIVQLWDANQVILGEFFATPNPIEQWNNNAYVQVTHLFSNVEMGVRYVFFEHRGRDTQFWAGHYGARITNSSVIVRIIPS</sequence>
<dbReference type="Proteomes" id="UP000694863">
    <property type="component" value="Unplaced"/>
</dbReference>
<keyword evidence="1" id="KW-1185">Reference proteome</keyword>
<reference evidence="2" key="1">
    <citation type="submission" date="2025-08" db="UniProtKB">
        <authorList>
            <consortium name="RefSeq"/>
        </authorList>
    </citation>
    <scope>IDENTIFICATION</scope>
</reference>
<dbReference type="RefSeq" id="XP_045148641.1">
    <property type="nucleotide sequence ID" value="XM_045292706.1"/>
</dbReference>